<dbReference type="PROSITE" id="PS51007">
    <property type="entry name" value="CYTC"/>
    <property type="match status" value="1"/>
</dbReference>
<evidence type="ECO:0000256" key="3">
    <source>
        <dbReference type="ARBA" id="ARBA00022723"/>
    </source>
</evidence>
<dbReference type="Pfam" id="PF00034">
    <property type="entry name" value="Cytochrom_C"/>
    <property type="match status" value="1"/>
</dbReference>
<accession>A0ABV6PFV6</accession>
<dbReference type="PROSITE" id="PS51257">
    <property type="entry name" value="PROKAR_LIPOPROTEIN"/>
    <property type="match status" value="1"/>
</dbReference>
<keyword evidence="4" id="KW-0249">Electron transport</keyword>
<sequence length="147" mass="14564">MGVRFAAGVAVFSALVLAGCGSPPDDQASGTSASPATSAEPSAAATVAAADGRPAAFAQCAACHSVEPGKMGIGPSLAGVFGTKSGAIPGYAFSEAMKTANLTWDEATLDRYLTAPAKVVPGTRMTYAGLADPAARKAIIAYLKALK</sequence>
<comment type="caution">
    <text evidence="9">The sequence shown here is derived from an EMBL/GenBank/DDBJ whole genome shotgun (WGS) entry which is preliminary data.</text>
</comment>
<dbReference type="PANTHER" id="PTHR11961">
    <property type="entry name" value="CYTOCHROME C"/>
    <property type="match status" value="1"/>
</dbReference>
<keyword evidence="7" id="KW-0732">Signal</keyword>
<dbReference type="InterPro" id="IPR036909">
    <property type="entry name" value="Cyt_c-like_dom_sf"/>
</dbReference>
<keyword evidence="10" id="KW-1185">Reference proteome</keyword>
<dbReference type="InterPro" id="IPR009056">
    <property type="entry name" value="Cyt_c-like_dom"/>
</dbReference>
<organism evidence="9 10">
    <name type="scientific">Novosphingobium aquiterrae</name>
    <dbReference type="NCBI Taxonomy" id="624388"/>
    <lineage>
        <taxon>Bacteria</taxon>
        <taxon>Pseudomonadati</taxon>
        <taxon>Pseudomonadota</taxon>
        <taxon>Alphaproteobacteria</taxon>
        <taxon>Sphingomonadales</taxon>
        <taxon>Sphingomonadaceae</taxon>
        <taxon>Novosphingobium</taxon>
    </lineage>
</organism>
<keyword evidence="2 6" id="KW-0349">Heme</keyword>
<dbReference type="Proteomes" id="UP001589943">
    <property type="component" value="Unassembled WGS sequence"/>
</dbReference>
<keyword evidence="5 6" id="KW-0408">Iron</keyword>
<dbReference type="Gene3D" id="1.10.760.10">
    <property type="entry name" value="Cytochrome c-like domain"/>
    <property type="match status" value="1"/>
</dbReference>
<feature type="domain" description="Cytochrome c" evidence="8">
    <location>
        <begin position="47"/>
        <end position="147"/>
    </location>
</feature>
<dbReference type="RefSeq" id="WP_379480218.1">
    <property type="nucleotide sequence ID" value="NZ_JBHLTL010000001.1"/>
</dbReference>
<evidence type="ECO:0000256" key="5">
    <source>
        <dbReference type="ARBA" id="ARBA00023004"/>
    </source>
</evidence>
<dbReference type="EMBL" id="JBHLTL010000001">
    <property type="protein sequence ID" value="MFC0588727.1"/>
    <property type="molecule type" value="Genomic_DNA"/>
</dbReference>
<dbReference type="SUPFAM" id="SSF46626">
    <property type="entry name" value="Cytochrome c"/>
    <property type="match status" value="1"/>
</dbReference>
<evidence type="ECO:0000259" key="8">
    <source>
        <dbReference type="PROSITE" id="PS51007"/>
    </source>
</evidence>
<evidence type="ECO:0000256" key="6">
    <source>
        <dbReference type="PROSITE-ProRule" id="PRU00433"/>
    </source>
</evidence>
<protein>
    <submittedName>
        <fullName evidence="9">C-type cytochrome</fullName>
    </submittedName>
</protein>
<feature type="signal peptide" evidence="7">
    <location>
        <begin position="1"/>
        <end position="18"/>
    </location>
</feature>
<keyword evidence="1" id="KW-0813">Transport</keyword>
<dbReference type="InterPro" id="IPR002327">
    <property type="entry name" value="Cyt_c_1A/1B"/>
</dbReference>
<evidence type="ECO:0000256" key="7">
    <source>
        <dbReference type="SAM" id="SignalP"/>
    </source>
</evidence>
<dbReference type="PRINTS" id="PR00604">
    <property type="entry name" value="CYTCHRMECIAB"/>
</dbReference>
<gene>
    <name evidence="9" type="ORF">ACFFF7_04815</name>
</gene>
<reference evidence="9 10" key="1">
    <citation type="submission" date="2024-09" db="EMBL/GenBank/DDBJ databases">
        <authorList>
            <person name="Sun Q."/>
            <person name="Mori K."/>
        </authorList>
    </citation>
    <scope>NUCLEOTIDE SEQUENCE [LARGE SCALE GENOMIC DNA]</scope>
    <source>
        <strain evidence="9 10">NCAIM B.02537</strain>
    </source>
</reference>
<evidence type="ECO:0000256" key="2">
    <source>
        <dbReference type="ARBA" id="ARBA00022617"/>
    </source>
</evidence>
<name>A0ABV6PFV6_9SPHN</name>
<evidence type="ECO:0000313" key="9">
    <source>
        <dbReference type="EMBL" id="MFC0588727.1"/>
    </source>
</evidence>
<proteinExistence type="predicted"/>
<evidence type="ECO:0000256" key="1">
    <source>
        <dbReference type="ARBA" id="ARBA00022448"/>
    </source>
</evidence>
<feature type="chain" id="PRO_5046948725" evidence="7">
    <location>
        <begin position="19"/>
        <end position="147"/>
    </location>
</feature>
<evidence type="ECO:0000256" key="4">
    <source>
        <dbReference type="ARBA" id="ARBA00022982"/>
    </source>
</evidence>
<keyword evidence="3 6" id="KW-0479">Metal-binding</keyword>
<evidence type="ECO:0000313" key="10">
    <source>
        <dbReference type="Proteomes" id="UP001589943"/>
    </source>
</evidence>